<comment type="subcellular location">
    <subcellularLocation>
        <location evidence="1">Cell outer membrane</location>
    </subcellularLocation>
</comment>
<dbReference type="AlphaFoldDB" id="A0A2T7BMY0"/>
<evidence type="ECO:0000313" key="9">
    <source>
        <dbReference type="Proteomes" id="UP000244450"/>
    </source>
</evidence>
<dbReference type="Pfam" id="PF14322">
    <property type="entry name" value="SusD-like_3"/>
    <property type="match status" value="1"/>
</dbReference>
<evidence type="ECO:0000313" key="8">
    <source>
        <dbReference type="EMBL" id="PUZ29037.1"/>
    </source>
</evidence>
<evidence type="ECO:0000256" key="1">
    <source>
        <dbReference type="ARBA" id="ARBA00004442"/>
    </source>
</evidence>
<evidence type="ECO:0000256" key="3">
    <source>
        <dbReference type="ARBA" id="ARBA00022729"/>
    </source>
</evidence>
<dbReference type="OrthoDB" id="9792139at2"/>
<keyword evidence="5" id="KW-0998">Cell outer membrane</keyword>
<evidence type="ECO:0000256" key="5">
    <source>
        <dbReference type="ARBA" id="ARBA00023237"/>
    </source>
</evidence>
<proteinExistence type="inferred from homology"/>
<dbReference type="Pfam" id="PF07980">
    <property type="entry name" value="SusD_RagB"/>
    <property type="match status" value="2"/>
</dbReference>
<reference evidence="8 9" key="1">
    <citation type="submission" date="2018-04" db="EMBL/GenBank/DDBJ databases">
        <title>Chitinophaga fuyangensis sp. nov., isolated from soil in a chemical factory.</title>
        <authorList>
            <person name="Chen K."/>
        </authorList>
    </citation>
    <scope>NUCLEOTIDE SEQUENCE [LARGE SCALE GENOMIC DNA]</scope>
    <source>
        <strain evidence="8 9">LY-1</strain>
    </source>
</reference>
<dbReference type="InterPro" id="IPR011990">
    <property type="entry name" value="TPR-like_helical_dom_sf"/>
</dbReference>
<feature type="domain" description="SusD-like N-terminal" evidence="7">
    <location>
        <begin position="103"/>
        <end position="232"/>
    </location>
</feature>
<protein>
    <submittedName>
        <fullName evidence="8">RagB/SusD family nutrient uptake outer membrane protein</fullName>
    </submittedName>
</protein>
<evidence type="ECO:0000256" key="2">
    <source>
        <dbReference type="ARBA" id="ARBA00006275"/>
    </source>
</evidence>
<keyword evidence="9" id="KW-1185">Reference proteome</keyword>
<organism evidence="8 9">
    <name type="scientific">Chitinophaga parva</name>
    <dbReference type="NCBI Taxonomy" id="2169414"/>
    <lineage>
        <taxon>Bacteria</taxon>
        <taxon>Pseudomonadati</taxon>
        <taxon>Bacteroidota</taxon>
        <taxon>Chitinophagia</taxon>
        <taxon>Chitinophagales</taxon>
        <taxon>Chitinophagaceae</taxon>
        <taxon>Chitinophaga</taxon>
    </lineage>
</organism>
<feature type="domain" description="RagB/SusD" evidence="6">
    <location>
        <begin position="279"/>
        <end position="474"/>
    </location>
</feature>
<dbReference type="InterPro" id="IPR012944">
    <property type="entry name" value="SusD_RagB_dom"/>
</dbReference>
<comment type="similarity">
    <text evidence="2">Belongs to the SusD family.</text>
</comment>
<keyword evidence="3" id="KW-0732">Signal</keyword>
<dbReference type="Proteomes" id="UP000244450">
    <property type="component" value="Unassembled WGS sequence"/>
</dbReference>
<dbReference type="GO" id="GO:0009279">
    <property type="term" value="C:cell outer membrane"/>
    <property type="evidence" value="ECO:0007669"/>
    <property type="project" value="UniProtKB-SubCell"/>
</dbReference>
<evidence type="ECO:0000259" key="7">
    <source>
        <dbReference type="Pfam" id="PF14322"/>
    </source>
</evidence>
<evidence type="ECO:0000259" key="6">
    <source>
        <dbReference type="Pfam" id="PF07980"/>
    </source>
</evidence>
<gene>
    <name evidence="8" type="ORF">DCC81_06085</name>
</gene>
<keyword evidence="4" id="KW-0472">Membrane</keyword>
<sequence>MKKSFFILGVTALAAGMTLFSCSKSYLDKPPYGALPLDLIATPEGTRGFLIGAYAALDGQQANVAAIGGGGPWEAAPSNWIYGSVAGGDAHKGSNPIDQPPINQIMTGVFDPANGFFNTKWKAIFDGITRCNTTLKSLSQTVGLESAEATSIKAEARFLRAHYYFELKKMFKRVPWIDETTTDFQQPADDSWSHIEDDLKFAADSLTDLAFNGDAGRANKWAAKAYLGKVYMYEHNYAAAKTQFDAVITQGVTATGLHYSLDNVNFEDNFNPAKKNNSETVFDIQMTANNGTNQITHANQGDMLNFPYNSPFGCCGFYQPSQDLVNSYLVNATTGLPLNDNNATEVISDMGKSSSTAFTLDTKTVDPRLDWTVGRRGVPYLDWGPHPGANWIRQQDYAGPYAPKKNVYYKATQSLYYDAHSWAPGSAINVHIIRFADVLLLAAEAEIEAGSLAKATTYINMVRERANRPAGFVSINDNIAFAKATTNSDAEFNTASTTIKMGAGDWVVRKDKGETWVVLTADANGHPTSWNAYKLPAYKAGDYGTFADQASARAAVRLERKLELAMEGQRYFDLVRWGVAPAVMNAYYQYEGKITTDLTGANFVARDTAYPIPQRQIDLGLKGGQPTLTQNSGY</sequence>
<name>A0A2T7BMY0_9BACT</name>
<dbReference type="PROSITE" id="PS51257">
    <property type="entry name" value="PROKAR_LIPOPROTEIN"/>
    <property type="match status" value="1"/>
</dbReference>
<dbReference type="EMBL" id="QCYK01000001">
    <property type="protein sequence ID" value="PUZ29037.1"/>
    <property type="molecule type" value="Genomic_DNA"/>
</dbReference>
<comment type="caution">
    <text evidence="8">The sequence shown here is derived from an EMBL/GenBank/DDBJ whole genome shotgun (WGS) entry which is preliminary data.</text>
</comment>
<accession>A0A2T7BMY0</accession>
<dbReference type="Gene3D" id="1.25.40.390">
    <property type="match status" value="1"/>
</dbReference>
<dbReference type="RefSeq" id="WP_108685676.1">
    <property type="nucleotide sequence ID" value="NZ_QCYK01000001.1"/>
</dbReference>
<feature type="domain" description="RagB/SusD" evidence="6">
    <location>
        <begin position="537"/>
        <end position="634"/>
    </location>
</feature>
<dbReference type="SUPFAM" id="SSF48452">
    <property type="entry name" value="TPR-like"/>
    <property type="match status" value="1"/>
</dbReference>
<evidence type="ECO:0000256" key="4">
    <source>
        <dbReference type="ARBA" id="ARBA00023136"/>
    </source>
</evidence>
<dbReference type="InterPro" id="IPR033985">
    <property type="entry name" value="SusD-like_N"/>
</dbReference>